<gene>
    <name evidence="2" type="ORF">DRO07_00690</name>
</gene>
<dbReference type="NCBIfam" id="TIGR00149">
    <property type="entry name" value="TIGR00149_YjbQ"/>
    <property type="match status" value="1"/>
</dbReference>
<dbReference type="SUPFAM" id="SSF111038">
    <property type="entry name" value="YjbQ-like"/>
    <property type="match status" value="1"/>
</dbReference>
<evidence type="ECO:0000313" key="3">
    <source>
        <dbReference type="Proteomes" id="UP000277633"/>
    </source>
</evidence>
<proteinExistence type="inferred from homology"/>
<dbReference type="Gene3D" id="2.60.120.460">
    <property type="entry name" value="YjbQ-like"/>
    <property type="match status" value="1"/>
</dbReference>
<dbReference type="Proteomes" id="UP000277633">
    <property type="component" value="Unassembled WGS sequence"/>
</dbReference>
<dbReference type="InterPro" id="IPR001602">
    <property type="entry name" value="UPF0047_YjbQ-like"/>
</dbReference>
<dbReference type="PANTHER" id="PTHR30615:SF8">
    <property type="entry name" value="UPF0047 PROTEIN C4A8.02C"/>
    <property type="match status" value="1"/>
</dbReference>
<protein>
    <submittedName>
        <fullName evidence="2">YjbQ family protein</fullName>
    </submittedName>
</protein>
<organism evidence="2 3">
    <name type="scientific">Candidatus Iainarchaeum sp</name>
    <dbReference type="NCBI Taxonomy" id="3101447"/>
    <lineage>
        <taxon>Archaea</taxon>
        <taxon>Candidatus Iainarchaeota</taxon>
        <taxon>Candidatus Iainarchaeia</taxon>
        <taxon>Candidatus Iainarchaeales</taxon>
        <taxon>Candidatus Iainarchaeaceae</taxon>
        <taxon>Candidatus Iainarchaeum</taxon>
    </lineage>
</organism>
<accession>A0A497JHP2</accession>
<comment type="similarity">
    <text evidence="1">Belongs to the UPF0047 family.</text>
</comment>
<dbReference type="InterPro" id="IPR035917">
    <property type="entry name" value="YjbQ-like_sf"/>
</dbReference>
<dbReference type="AlphaFoldDB" id="A0A497JHP2"/>
<reference evidence="2 3" key="1">
    <citation type="submission" date="2018-06" db="EMBL/GenBank/DDBJ databases">
        <title>Extensive metabolic versatility and redundancy in microbially diverse, dynamic hydrothermal sediments.</title>
        <authorList>
            <person name="Dombrowski N."/>
            <person name="Teske A."/>
            <person name="Baker B.J."/>
        </authorList>
    </citation>
    <scope>NUCLEOTIDE SEQUENCE [LARGE SCALE GENOMIC DNA]</scope>
    <source>
        <strain evidence="2">B9_G13</strain>
    </source>
</reference>
<comment type="caution">
    <text evidence="2">The sequence shown here is derived from an EMBL/GenBank/DDBJ whole genome shotgun (WGS) entry which is preliminary data.</text>
</comment>
<evidence type="ECO:0000256" key="1">
    <source>
        <dbReference type="ARBA" id="ARBA00005534"/>
    </source>
</evidence>
<evidence type="ECO:0000313" key="2">
    <source>
        <dbReference type="EMBL" id="RLG70224.1"/>
    </source>
</evidence>
<dbReference type="PIRSF" id="PIRSF004681">
    <property type="entry name" value="UCP004681"/>
    <property type="match status" value="1"/>
</dbReference>
<name>A0A497JHP2_9ARCH</name>
<dbReference type="PANTHER" id="PTHR30615">
    <property type="entry name" value="UNCHARACTERIZED PROTEIN YJBQ-RELATED"/>
    <property type="match status" value="1"/>
</dbReference>
<dbReference type="EMBL" id="QMWO01000014">
    <property type="protein sequence ID" value="RLG70224.1"/>
    <property type="molecule type" value="Genomic_DNA"/>
</dbReference>
<sequence>MASELKSFSIKTEKDISIKDITPQVEKAVKESKIKSGVAVIFVPGSTASISTMEYEPGLLKDIPKVLQKIAPLNYDWEHHKTWHDNNGASHILANLLGPSLVVPFENKTLLLGTWQQIVLMDFDRVARERRVLVQIIG</sequence>
<dbReference type="Pfam" id="PF01894">
    <property type="entry name" value="YjbQ"/>
    <property type="match status" value="1"/>
</dbReference>